<name>A0A1H7NDA6_AQUAM</name>
<dbReference type="EMBL" id="FOAB01000003">
    <property type="protein sequence ID" value="SEL21490.1"/>
    <property type="molecule type" value="Genomic_DNA"/>
</dbReference>
<feature type="transmembrane region" description="Helical" evidence="1">
    <location>
        <begin position="12"/>
        <end position="29"/>
    </location>
</feature>
<feature type="domain" description="Signal transduction histidine kinase internal region" evidence="2">
    <location>
        <begin position="152"/>
        <end position="229"/>
    </location>
</feature>
<protein>
    <submittedName>
        <fullName evidence="3">Histidine kinase</fullName>
    </submittedName>
</protein>
<dbReference type="GO" id="GO:0000155">
    <property type="term" value="F:phosphorelay sensor kinase activity"/>
    <property type="evidence" value="ECO:0007669"/>
    <property type="project" value="InterPro"/>
</dbReference>
<keyword evidence="1" id="KW-1133">Transmembrane helix</keyword>
<dbReference type="PANTHER" id="PTHR34220">
    <property type="entry name" value="SENSOR HISTIDINE KINASE YPDA"/>
    <property type="match status" value="1"/>
</dbReference>
<dbReference type="Proteomes" id="UP000198521">
    <property type="component" value="Unassembled WGS sequence"/>
</dbReference>
<dbReference type="InterPro" id="IPR050640">
    <property type="entry name" value="Bact_2-comp_sensor_kinase"/>
</dbReference>
<keyword evidence="1" id="KW-0472">Membrane</keyword>
<feature type="transmembrane region" description="Helical" evidence="1">
    <location>
        <begin position="35"/>
        <end position="59"/>
    </location>
</feature>
<dbReference type="STRING" id="1038014.SAMN04487910_2041"/>
<keyword evidence="3" id="KW-0808">Transferase</keyword>
<sequence length="337" mass="39438">MDTRLNRSDYLVIIIVYAVTIFFNCIDYYRSENLLIEYLIDIPLAAILSFVIILIFMYWLIPSFIVKQKKYIQFVVLGLVILCFFGAIDFVSGYWTGNGDWDKFPKWYDFLLQSFFRLSDDAGFVFGILLAKKFYEGQAQFFNVQKQQKENELKLLRSQIDPHFLFNNLNTLDALIDSDTTKAKEYINRLSLIYRYLIQTKDAEVMELSEEISFAENYIFLIETRFGNDYNFRIKKEVLLRDKFLPTGAIQTLLENVVKHNRIDNDKTINVLVTIEKNWLTVINTKSKIKSVEESFGTGLKNLKTRYKLLSDVEVQVTSTDTEFKVSIPIVQLSNES</sequence>
<accession>A0A1H7NDA6</accession>
<keyword evidence="4" id="KW-1185">Reference proteome</keyword>
<dbReference type="PANTHER" id="PTHR34220:SF7">
    <property type="entry name" value="SENSOR HISTIDINE KINASE YPDA"/>
    <property type="match status" value="1"/>
</dbReference>
<feature type="transmembrane region" description="Helical" evidence="1">
    <location>
        <begin position="71"/>
        <end position="95"/>
    </location>
</feature>
<dbReference type="InterPro" id="IPR010559">
    <property type="entry name" value="Sig_transdc_His_kin_internal"/>
</dbReference>
<evidence type="ECO:0000313" key="4">
    <source>
        <dbReference type="Proteomes" id="UP000198521"/>
    </source>
</evidence>
<evidence type="ECO:0000256" key="1">
    <source>
        <dbReference type="SAM" id="Phobius"/>
    </source>
</evidence>
<dbReference type="OrthoDB" id="9809908at2"/>
<dbReference type="GO" id="GO:0016020">
    <property type="term" value="C:membrane"/>
    <property type="evidence" value="ECO:0007669"/>
    <property type="project" value="InterPro"/>
</dbReference>
<keyword evidence="3" id="KW-0418">Kinase</keyword>
<dbReference type="RefSeq" id="WP_091407976.1">
    <property type="nucleotide sequence ID" value="NZ_FOAB01000003.1"/>
</dbReference>
<evidence type="ECO:0000259" key="2">
    <source>
        <dbReference type="Pfam" id="PF06580"/>
    </source>
</evidence>
<dbReference type="Pfam" id="PF06580">
    <property type="entry name" value="His_kinase"/>
    <property type="match status" value="1"/>
</dbReference>
<evidence type="ECO:0000313" key="3">
    <source>
        <dbReference type="EMBL" id="SEL21490.1"/>
    </source>
</evidence>
<dbReference type="AlphaFoldDB" id="A0A1H7NDA6"/>
<keyword evidence="1" id="KW-0812">Transmembrane</keyword>
<proteinExistence type="predicted"/>
<organism evidence="3 4">
    <name type="scientific">Aquimarina amphilecti</name>
    <dbReference type="NCBI Taxonomy" id="1038014"/>
    <lineage>
        <taxon>Bacteria</taxon>
        <taxon>Pseudomonadati</taxon>
        <taxon>Bacteroidota</taxon>
        <taxon>Flavobacteriia</taxon>
        <taxon>Flavobacteriales</taxon>
        <taxon>Flavobacteriaceae</taxon>
        <taxon>Aquimarina</taxon>
    </lineage>
</organism>
<reference evidence="3 4" key="1">
    <citation type="submission" date="2016-10" db="EMBL/GenBank/DDBJ databases">
        <authorList>
            <person name="de Groot N.N."/>
        </authorList>
    </citation>
    <scope>NUCLEOTIDE SEQUENCE [LARGE SCALE GENOMIC DNA]</scope>
    <source>
        <strain evidence="3 4">DSM 25232</strain>
    </source>
</reference>
<gene>
    <name evidence="3" type="ORF">SAMN04487910_2041</name>
</gene>